<dbReference type="PROSITE" id="PS50011">
    <property type="entry name" value="PROTEIN_KINASE_DOM"/>
    <property type="match status" value="1"/>
</dbReference>
<dbReference type="PANTHER" id="PTHR43671">
    <property type="entry name" value="SERINE/THREONINE-PROTEIN KINASE NEK"/>
    <property type="match status" value="1"/>
</dbReference>
<gene>
    <name evidence="9" type="ORF">ACFSJ0_36695</name>
</gene>
<evidence type="ECO:0000256" key="7">
    <source>
        <dbReference type="SAM" id="Phobius"/>
    </source>
</evidence>
<dbReference type="InterPro" id="IPR050660">
    <property type="entry name" value="NEK_Ser/Thr_kinase"/>
</dbReference>
<evidence type="ECO:0000256" key="4">
    <source>
        <dbReference type="ARBA" id="ARBA00022777"/>
    </source>
</evidence>
<keyword evidence="7" id="KW-0812">Transmembrane</keyword>
<dbReference type="RefSeq" id="WP_219534370.1">
    <property type="nucleotide sequence ID" value="NZ_JAHKRM010000021.1"/>
</dbReference>
<accession>A0ABW4GIN4</accession>
<evidence type="ECO:0000256" key="5">
    <source>
        <dbReference type="ARBA" id="ARBA00022840"/>
    </source>
</evidence>
<dbReference type="InterPro" id="IPR008266">
    <property type="entry name" value="Tyr_kinase_AS"/>
</dbReference>
<feature type="region of interest" description="Disordered" evidence="6">
    <location>
        <begin position="348"/>
        <end position="405"/>
    </location>
</feature>
<feature type="compositionally biased region" description="Low complexity" evidence="6">
    <location>
        <begin position="395"/>
        <end position="405"/>
    </location>
</feature>
<evidence type="ECO:0000256" key="2">
    <source>
        <dbReference type="ARBA" id="ARBA00022679"/>
    </source>
</evidence>
<keyword evidence="2 9" id="KW-0808">Transferase</keyword>
<keyword evidence="3" id="KW-0547">Nucleotide-binding</keyword>
<proteinExistence type="predicted"/>
<keyword evidence="5" id="KW-0067">ATP-binding</keyword>
<reference evidence="10" key="1">
    <citation type="journal article" date="2019" name="Int. J. Syst. Evol. Microbiol.">
        <title>The Global Catalogue of Microorganisms (GCM) 10K type strain sequencing project: providing services to taxonomists for standard genome sequencing and annotation.</title>
        <authorList>
            <consortium name="The Broad Institute Genomics Platform"/>
            <consortium name="The Broad Institute Genome Sequencing Center for Infectious Disease"/>
            <person name="Wu L."/>
            <person name="Ma J."/>
        </authorList>
    </citation>
    <scope>NUCLEOTIDE SEQUENCE [LARGE SCALE GENOMIC DNA]</scope>
    <source>
        <strain evidence="10">CGMCC 1.15399</strain>
    </source>
</reference>
<dbReference type="Proteomes" id="UP001597097">
    <property type="component" value="Unassembled WGS sequence"/>
</dbReference>
<evidence type="ECO:0000313" key="9">
    <source>
        <dbReference type="EMBL" id="MFD1542642.1"/>
    </source>
</evidence>
<keyword evidence="10" id="KW-1185">Reference proteome</keyword>
<feature type="compositionally biased region" description="Polar residues" evidence="6">
    <location>
        <begin position="385"/>
        <end position="394"/>
    </location>
</feature>
<feature type="compositionally biased region" description="Low complexity" evidence="6">
    <location>
        <begin position="359"/>
        <end position="378"/>
    </location>
</feature>
<feature type="transmembrane region" description="Helical" evidence="7">
    <location>
        <begin position="326"/>
        <end position="346"/>
    </location>
</feature>
<dbReference type="PROSITE" id="PS00109">
    <property type="entry name" value="PROTEIN_KINASE_TYR"/>
    <property type="match status" value="1"/>
</dbReference>
<feature type="compositionally biased region" description="Polar residues" evidence="6">
    <location>
        <begin position="348"/>
        <end position="358"/>
    </location>
</feature>
<dbReference type="Pfam" id="PF00069">
    <property type="entry name" value="Pkinase"/>
    <property type="match status" value="1"/>
</dbReference>
<organism evidence="9 10">
    <name type="scientific">Nonomuraea guangzhouensis</name>
    <dbReference type="NCBI Taxonomy" id="1291555"/>
    <lineage>
        <taxon>Bacteria</taxon>
        <taxon>Bacillati</taxon>
        <taxon>Actinomycetota</taxon>
        <taxon>Actinomycetes</taxon>
        <taxon>Streptosporangiales</taxon>
        <taxon>Streptosporangiaceae</taxon>
        <taxon>Nonomuraea</taxon>
    </lineage>
</organism>
<dbReference type="EC" id="2.7.11.1" evidence="1"/>
<keyword evidence="7" id="KW-1133">Transmembrane helix</keyword>
<dbReference type="EMBL" id="JBHUCM010000032">
    <property type="protein sequence ID" value="MFD1542642.1"/>
    <property type="molecule type" value="Genomic_DNA"/>
</dbReference>
<dbReference type="GO" id="GO:0004674">
    <property type="term" value="F:protein serine/threonine kinase activity"/>
    <property type="evidence" value="ECO:0007669"/>
    <property type="project" value="UniProtKB-EC"/>
</dbReference>
<evidence type="ECO:0000256" key="1">
    <source>
        <dbReference type="ARBA" id="ARBA00012513"/>
    </source>
</evidence>
<protein>
    <recommendedName>
        <fullName evidence="1">non-specific serine/threonine protein kinase</fullName>
        <ecNumber evidence="1">2.7.11.1</ecNumber>
    </recommendedName>
</protein>
<keyword evidence="4 9" id="KW-0418">Kinase</keyword>
<evidence type="ECO:0000259" key="8">
    <source>
        <dbReference type="PROSITE" id="PS50011"/>
    </source>
</evidence>
<keyword evidence="7" id="KW-0472">Membrane</keyword>
<name>A0ABW4GIN4_9ACTN</name>
<evidence type="ECO:0000313" key="10">
    <source>
        <dbReference type="Proteomes" id="UP001597097"/>
    </source>
</evidence>
<comment type="caution">
    <text evidence="9">The sequence shown here is derived from an EMBL/GenBank/DDBJ whole genome shotgun (WGS) entry which is preliminary data.</text>
</comment>
<evidence type="ECO:0000256" key="3">
    <source>
        <dbReference type="ARBA" id="ARBA00022741"/>
    </source>
</evidence>
<feature type="region of interest" description="Disordered" evidence="6">
    <location>
        <begin position="260"/>
        <end position="299"/>
    </location>
</feature>
<sequence length="509" mass="52270">MPNVEPLRAGDPAAVGRYRLVGRLGAGGQGVVYLGQARNGAPVAIKVLREDMAGDDRFAKEVAAARRVEPFCIAQVLDASTSGRPYIVTEYVDGPSLQEAGRHSGAELQRLAVATATALAAIHQAGVVHRDFTPSNVLLGRDGPRVIDFGIARALVSGVTSTSSIVGTPAYMAPEQLAGQVVGAQADVFAWASVIVYAASGVPPFGDDSLPAVINRIVHSEPQVGELPEPLRSVVLSCLAKDPAHRPSMQDVLLHLLGGQSRPLGRSGHGPPAYGAAPDQAGYGATPPQAGYGAESDQAAAYETAQGQAAGRGGGAGRARRRGKTAAIAGASGISVLALAGAIVWLTPSTPQPKNKNVSGTSTSTPSPSISPTRTPSPKKSDTSEPTTDPASQNGTPTADPATTTGQLKVRYVRVGGALDNGCYAGGQVTLTGLVQRQGKAMNFGFTWIIDGKAVERSTAVIPKDGALYLASPRNLKGTGGTHSATLRITSPVARQRSVSVTLCPRETP</sequence>
<dbReference type="PANTHER" id="PTHR43671:SF13">
    <property type="entry name" value="SERINE_THREONINE-PROTEIN KINASE NEK2"/>
    <property type="match status" value="1"/>
</dbReference>
<evidence type="ECO:0000256" key="6">
    <source>
        <dbReference type="SAM" id="MobiDB-lite"/>
    </source>
</evidence>
<dbReference type="CDD" id="cd14014">
    <property type="entry name" value="STKc_PknB_like"/>
    <property type="match status" value="1"/>
</dbReference>
<feature type="domain" description="Protein kinase" evidence="8">
    <location>
        <begin position="18"/>
        <end position="258"/>
    </location>
</feature>
<dbReference type="InterPro" id="IPR000719">
    <property type="entry name" value="Prot_kinase_dom"/>
</dbReference>